<protein>
    <recommendedName>
        <fullName evidence="6">3-deoxy-D-manno-octulosonate 8-phosphate phosphatase KdsC</fullName>
        <ecNumber evidence="5">3.1.3.45</ecNumber>
    </recommendedName>
    <alternativeName>
        <fullName evidence="10">KDO 8-P phosphatase</fullName>
    </alternativeName>
</protein>
<evidence type="ECO:0000256" key="5">
    <source>
        <dbReference type="ARBA" id="ARBA00013066"/>
    </source>
</evidence>
<dbReference type="Proteomes" id="UP000248856">
    <property type="component" value="Unassembled WGS sequence"/>
</dbReference>
<evidence type="ECO:0000256" key="7">
    <source>
        <dbReference type="ARBA" id="ARBA00022723"/>
    </source>
</evidence>
<dbReference type="PANTHER" id="PTHR21485:SF3">
    <property type="entry name" value="N-ACYLNEURAMINATE CYTIDYLYLTRANSFERASE"/>
    <property type="match status" value="1"/>
</dbReference>
<evidence type="ECO:0000313" key="12">
    <source>
        <dbReference type="EMBL" id="RAR85084.1"/>
    </source>
</evidence>
<evidence type="ECO:0000256" key="6">
    <source>
        <dbReference type="ARBA" id="ARBA00020092"/>
    </source>
</evidence>
<evidence type="ECO:0000256" key="3">
    <source>
        <dbReference type="ARBA" id="ARBA00005893"/>
    </source>
</evidence>
<dbReference type="PIRSF" id="PIRSF006118">
    <property type="entry name" value="KDO8-P_Ptase"/>
    <property type="match status" value="1"/>
</dbReference>
<comment type="cofactor">
    <cofactor evidence="2 11">
        <name>Mg(2+)</name>
        <dbReference type="ChEBI" id="CHEBI:18420"/>
    </cofactor>
</comment>
<name>A0A328ZHM4_9BURK</name>
<proteinExistence type="inferred from homology"/>
<gene>
    <name evidence="12" type="ORF">AX018_100719</name>
</gene>
<evidence type="ECO:0000256" key="4">
    <source>
        <dbReference type="ARBA" id="ARBA00011881"/>
    </source>
</evidence>
<dbReference type="SFLD" id="SFLDG01136">
    <property type="entry name" value="C1.6:_Phosphoserine_Phosphatas"/>
    <property type="match status" value="1"/>
</dbReference>
<dbReference type="InterPro" id="IPR036412">
    <property type="entry name" value="HAD-like_sf"/>
</dbReference>
<comment type="caution">
    <text evidence="12">The sequence shown here is derived from an EMBL/GenBank/DDBJ whole genome shotgun (WGS) entry which is preliminary data.</text>
</comment>
<dbReference type="InterPro" id="IPR050793">
    <property type="entry name" value="CMP-NeuNAc_synthase"/>
</dbReference>
<dbReference type="AlphaFoldDB" id="A0A328ZHM4"/>
<comment type="similarity">
    <text evidence="3">Belongs to the KdsC family.</text>
</comment>
<keyword evidence="13" id="KW-1185">Reference proteome</keyword>
<evidence type="ECO:0000256" key="2">
    <source>
        <dbReference type="ARBA" id="ARBA00001946"/>
    </source>
</evidence>
<dbReference type="SFLD" id="SFLDG01138">
    <property type="entry name" value="C1.6.2:_Deoxy-d-mannose-octulo"/>
    <property type="match status" value="1"/>
</dbReference>
<feature type="binding site" evidence="11">
    <location>
        <position position="44"/>
    </location>
    <ligand>
        <name>substrate</name>
    </ligand>
</feature>
<dbReference type="EMBL" id="QLTA01000007">
    <property type="protein sequence ID" value="RAR85084.1"/>
    <property type="molecule type" value="Genomic_DNA"/>
</dbReference>
<dbReference type="GO" id="GO:0019143">
    <property type="term" value="F:3-deoxy-manno-octulosonate-8-phosphatase activity"/>
    <property type="evidence" value="ECO:0007669"/>
    <property type="project" value="UniProtKB-EC"/>
</dbReference>
<accession>A0A328ZHM4</accession>
<comment type="subunit">
    <text evidence="4">Homotetramer.</text>
</comment>
<keyword evidence="8" id="KW-0378">Hydrolase</keyword>
<evidence type="ECO:0000256" key="8">
    <source>
        <dbReference type="ARBA" id="ARBA00022801"/>
    </source>
</evidence>
<dbReference type="Gene3D" id="3.40.50.1000">
    <property type="entry name" value="HAD superfamily/HAD-like"/>
    <property type="match status" value="1"/>
</dbReference>
<comment type="catalytic activity">
    <reaction evidence="1">
        <text>3-deoxy-alpha-D-manno-2-octulosonate-8-phosphate + H2O = 3-deoxy-alpha-D-manno-oct-2-ulosonate + phosphate</text>
        <dbReference type="Rhea" id="RHEA:11500"/>
        <dbReference type="ChEBI" id="CHEBI:15377"/>
        <dbReference type="ChEBI" id="CHEBI:43474"/>
        <dbReference type="ChEBI" id="CHEBI:85985"/>
        <dbReference type="ChEBI" id="CHEBI:85986"/>
        <dbReference type="EC" id="3.1.3.45"/>
    </reaction>
</comment>
<evidence type="ECO:0000256" key="10">
    <source>
        <dbReference type="ARBA" id="ARBA00031051"/>
    </source>
</evidence>
<reference evidence="12 13" key="1">
    <citation type="submission" date="2018-06" db="EMBL/GenBank/DDBJ databases">
        <title>Genomic Encyclopedia of Archaeal and Bacterial Type Strains, Phase II (KMG-II): from individual species to whole genera.</title>
        <authorList>
            <person name="Goeker M."/>
        </authorList>
    </citation>
    <scope>NUCLEOTIDE SEQUENCE [LARGE SCALE GENOMIC DNA]</scope>
    <source>
        <strain evidence="12 13">CFPB 3232</strain>
    </source>
</reference>
<feature type="binding site" evidence="11">
    <location>
        <position position="135"/>
    </location>
    <ligand>
        <name>Mg(2+)</name>
        <dbReference type="ChEBI" id="CHEBI:18420"/>
    </ligand>
</feature>
<sequence length="199" mass="20941">MNEMHSSSASPGPAALPPLQPTLQFDPALLLRAQGVRVAFFDVDGVLTDGGLYFSETGEALKRFHTLDGHGIKLLQKAGIVPAVVTGRDAPALRLRLQALGVAHARFGTEDKRPAAEAILAELGLWWHEAAAMGDDWPDLPVMRRCAFACAPSHAHAEARAVAHHVTAAAGGAGAAREFCDLLLVASGRYAAMLEAHAA</sequence>
<dbReference type="InterPro" id="IPR010023">
    <property type="entry name" value="KdsC_fam"/>
</dbReference>
<keyword evidence="9 11" id="KW-0460">Magnesium</keyword>
<dbReference type="FunFam" id="3.40.50.1000:FF:000029">
    <property type="entry name" value="3-deoxy-D-manno-octulosonate 8-phosphate phosphatase KdsC"/>
    <property type="match status" value="1"/>
</dbReference>
<evidence type="ECO:0000313" key="13">
    <source>
        <dbReference type="Proteomes" id="UP000248856"/>
    </source>
</evidence>
<evidence type="ECO:0000256" key="1">
    <source>
        <dbReference type="ARBA" id="ARBA00000898"/>
    </source>
</evidence>
<dbReference type="EC" id="3.1.3.45" evidence="5"/>
<dbReference type="NCBIfam" id="TIGR01670">
    <property type="entry name" value="KdsC-phosphatas"/>
    <property type="match status" value="1"/>
</dbReference>
<evidence type="ECO:0000256" key="9">
    <source>
        <dbReference type="ARBA" id="ARBA00022842"/>
    </source>
</evidence>
<dbReference type="GO" id="GO:0008781">
    <property type="term" value="F:N-acylneuraminate cytidylyltransferase activity"/>
    <property type="evidence" value="ECO:0007669"/>
    <property type="project" value="TreeGrafter"/>
</dbReference>
<keyword evidence="7 11" id="KW-0479">Metal-binding</keyword>
<feature type="binding site" evidence="11">
    <location>
        <position position="42"/>
    </location>
    <ligand>
        <name>Mg(2+)</name>
        <dbReference type="ChEBI" id="CHEBI:18420"/>
    </ligand>
</feature>
<dbReference type="SUPFAM" id="SSF56784">
    <property type="entry name" value="HAD-like"/>
    <property type="match status" value="1"/>
</dbReference>
<dbReference type="InterPro" id="IPR023214">
    <property type="entry name" value="HAD_sf"/>
</dbReference>
<dbReference type="GO" id="GO:0046872">
    <property type="term" value="F:metal ion binding"/>
    <property type="evidence" value="ECO:0007669"/>
    <property type="project" value="UniProtKB-KW"/>
</dbReference>
<dbReference type="SFLD" id="SFLDS00003">
    <property type="entry name" value="Haloacid_Dehalogenase"/>
    <property type="match status" value="1"/>
</dbReference>
<evidence type="ECO:0000256" key="11">
    <source>
        <dbReference type="PIRSR" id="PIRSR006118-2"/>
    </source>
</evidence>
<dbReference type="PANTHER" id="PTHR21485">
    <property type="entry name" value="HAD SUPERFAMILY MEMBERS CMAS AND KDSC"/>
    <property type="match status" value="1"/>
</dbReference>
<organism evidence="12 13">
    <name type="scientific">Paracidovorax anthurii</name>
    <dbReference type="NCBI Taxonomy" id="78229"/>
    <lineage>
        <taxon>Bacteria</taxon>
        <taxon>Pseudomonadati</taxon>
        <taxon>Pseudomonadota</taxon>
        <taxon>Betaproteobacteria</taxon>
        <taxon>Burkholderiales</taxon>
        <taxon>Comamonadaceae</taxon>
        <taxon>Paracidovorax</taxon>
    </lineage>
</organism>